<keyword evidence="7" id="KW-1185">Reference proteome</keyword>
<evidence type="ECO:0000256" key="3">
    <source>
        <dbReference type="ARBA" id="ARBA00023273"/>
    </source>
</evidence>
<organism evidence="7 8">
    <name type="scientific">Biomphalaria glabrata</name>
    <name type="common">Bloodfluke planorb</name>
    <name type="synonym">Freshwater snail</name>
    <dbReference type="NCBI Taxonomy" id="6526"/>
    <lineage>
        <taxon>Eukaryota</taxon>
        <taxon>Metazoa</taxon>
        <taxon>Spiralia</taxon>
        <taxon>Lophotrochozoa</taxon>
        <taxon>Mollusca</taxon>
        <taxon>Gastropoda</taxon>
        <taxon>Heterobranchia</taxon>
        <taxon>Euthyneura</taxon>
        <taxon>Panpulmonata</taxon>
        <taxon>Hygrophila</taxon>
        <taxon>Lymnaeoidea</taxon>
        <taxon>Planorbidae</taxon>
        <taxon>Biomphalaria</taxon>
    </lineage>
</organism>
<evidence type="ECO:0000259" key="6">
    <source>
        <dbReference type="Pfam" id="PF13870"/>
    </source>
</evidence>
<keyword evidence="2 4" id="KW-0175">Coiled coil</keyword>
<dbReference type="GO" id="GO:0036064">
    <property type="term" value="C:ciliary basal body"/>
    <property type="evidence" value="ECO:0007669"/>
    <property type="project" value="TreeGrafter"/>
</dbReference>
<dbReference type="GeneID" id="106053203"/>
<evidence type="ECO:0000256" key="4">
    <source>
        <dbReference type="SAM" id="Coils"/>
    </source>
</evidence>
<feature type="coiled-coil region" evidence="4">
    <location>
        <begin position="421"/>
        <end position="488"/>
    </location>
</feature>
<name>A0A9W2ZRV9_BIOGL</name>
<feature type="domain" description="CCDC113/CCDC96 coiled-coil" evidence="6">
    <location>
        <begin position="415"/>
        <end position="589"/>
    </location>
</feature>
<accession>A0A9W2ZRV9</accession>
<evidence type="ECO:0000256" key="2">
    <source>
        <dbReference type="ARBA" id="ARBA00023054"/>
    </source>
</evidence>
<feature type="compositionally biased region" description="Acidic residues" evidence="5">
    <location>
        <begin position="188"/>
        <end position="203"/>
    </location>
</feature>
<dbReference type="OMA" id="NERVEGM"/>
<evidence type="ECO:0000256" key="5">
    <source>
        <dbReference type="SAM" id="MobiDB-lite"/>
    </source>
</evidence>
<evidence type="ECO:0000313" key="7">
    <source>
        <dbReference type="Proteomes" id="UP001165740"/>
    </source>
</evidence>
<dbReference type="RefSeq" id="XP_055877741.1">
    <property type="nucleotide sequence ID" value="XM_056021766.1"/>
</dbReference>
<protein>
    <submittedName>
        <fullName evidence="8">Coiled-coil domain-containing protein 96-like isoform X1</fullName>
    </submittedName>
</protein>
<dbReference type="InterPro" id="IPR051885">
    <property type="entry name" value="CC_CF"/>
</dbReference>
<proteinExistence type="predicted"/>
<dbReference type="GO" id="GO:0060271">
    <property type="term" value="P:cilium assembly"/>
    <property type="evidence" value="ECO:0007669"/>
    <property type="project" value="TreeGrafter"/>
</dbReference>
<dbReference type="AlphaFoldDB" id="A0A9W2ZRV9"/>
<dbReference type="InterPro" id="IPR025254">
    <property type="entry name" value="CCDC113/CCDC96_CC"/>
</dbReference>
<dbReference type="Pfam" id="PF13870">
    <property type="entry name" value="CCDC113_CCDC96_CC"/>
    <property type="match status" value="1"/>
</dbReference>
<evidence type="ECO:0000256" key="1">
    <source>
        <dbReference type="ARBA" id="ARBA00004138"/>
    </source>
</evidence>
<gene>
    <name evidence="8" type="primary">LOC106053203</name>
</gene>
<dbReference type="OrthoDB" id="10254794at2759"/>
<dbReference type="Proteomes" id="UP001165740">
    <property type="component" value="Chromosome 2"/>
</dbReference>
<dbReference type="PANTHER" id="PTHR15654:SF1">
    <property type="entry name" value="COILED-COIL DOMAIN-CONTAINING PROTEIN 96"/>
    <property type="match status" value="1"/>
</dbReference>
<feature type="region of interest" description="Disordered" evidence="5">
    <location>
        <begin position="1"/>
        <end position="229"/>
    </location>
</feature>
<feature type="compositionally biased region" description="Low complexity" evidence="5">
    <location>
        <begin position="114"/>
        <end position="124"/>
    </location>
</feature>
<feature type="compositionally biased region" description="Acidic residues" evidence="5">
    <location>
        <begin position="75"/>
        <end position="93"/>
    </location>
</feature>
<dbReference type="GO" id="GO:0005930">
    <property type="term" value="C:axoneme"/>
    <property type="evidence" value="ECO:0007669"/>
    <property type="project" value="TreeGrafter"/>
</dbReference>
<reference evidence="8" key="1">
    <citation type="submission" date="2025-08" db="UniProtKB">
        <authorList>
            <consortium name="RefSeq"/>
        </authorList>
    </citation>
    <scope>IDENTIFICATION</scope>
</reference>
<dbReference type="PANTHER" id="PTHR15654">
    <property type="entry name" value="COILED-COIL DOMAIN-CONTAINING PROTEIN 113-RELATED"/>
    <property type="match status" value="1"/>
</dbReference>
<keyword evidence="3" id="KW-0966">Cell projection</keyword>
<evidence type="ECO:0000313" key="8">
    <source>
        <dbReference type="RefSeq" id="XP_055877741.1"/>
    </source>
</evidence>
<feature type="coiled-coil region" evidence="4">
    <location>
        <begin position="329"/>
        <end position="381"/>
    </location>
</feature>
<comment type="subcellular location">
    <subcellularLocation>
        <location evidence="1">Cell projection</location>
        <location evidence="1">Cilium</location>
    </subcellularLocation>
</comment>
<sequence length="603" mass="68909">MFLRTTKMADNEDSIAESEIVVGDESLVDIAKDDEEEETEAQQASEVEGQVGETTAEGADEAQEQLTEPSKDGEGGEEMEEAAAEEEKKEEEEGVRTPTPGQENVETIDHVEDVPPVNDVQPVDDVIKSDETTDETIDTDNTAAGDVTESVGAVEEGQQDVDGQPPQEGDEQKAEEEDATTVYGDEAQPQEEQAEEEKEEEQVPEDREERTDSPLIPVEPSLSRQMSPVGPEQLVVERVEPTSPLQSVRMDSAVSDEHIMETVEEVAEPADSELAEESGLKREEIIEKYYEALAEKDILQQNNLHLQHKLAEYFKKKKADEKPEYEKNMADQDQRYLKYMAQLEDLRRQYQQEKVNYNQQIEDLKEKCQERKEKVDMERRKFIEYKQDVAMHAIFGRSGKPIPPKDIEQYIASEAKKEQEVVNVRLENIKLKNKLKKKEQQLKSKEELADGLHLIDFEQLKIENQTYNEKIEERNEELLKLRKKITSTVQVLTHLKEKLQFVQGANTEQKSELQEVEASLAQSRDVLSRTKQARDALRIDNQKLRQNSGLLGNEPLLRDFESQKDEASLLVSQIEKLQMKHAEMTLSCNHVRQKIDQAKTTME</sequence>